<sequence length="495" mass="55632">SGQKISDTDCVKEGLLKPLPIPDQPWQDIAIDFIGPLPTVKKGEEEFTHILTVIDCMSKGVLLMPMKALDMENVADAFFHNYYRHHGLPRSILSDREFVNAAWKMICTELGVERRSTTAYHPATNGAVERMNAETPPPNPDGPLGQAKRVLDKLRSARDWAKANLTMARATMEEAANEKRRPHRDYQPGDWVWLTLRKEHFGPGLGRGLQSKHIRCKVKEKVGSHTYKLDVPGSTAHDTYHADRLRPAADDAFPSQTTHDDCPGPIALNNWVSASTGISPFFFCHGYHIDPIETDASHPTGSSISPATAGHNWLAKHREATAFSQASMALAQEVQERHANKGRQVAESFQVGDRVYLRLKNVHTLRPSKKLDWLALLYKVIGLVGSHAVKLDTPSGIHPVFHVNLVRWHREDPLPSQVSSNPKPPPISQEEATDDTVAGEYQVDKILQHRKYRKQYQVLVKWTGYAEPTWEPLVHLEDTAALEEYEQTTDHPWAT</sequence>
<dbReference type="Gene3D" id="3.30.420.10">
    <property type="entry name" value="Ribonuclease H-like superfamily/Ribonuclease H"/>
    <property type="match status" value="1"/>
</dbReference>
<evidence type="ECO:0000259" key="4">
    <source>
        <dbReference type="PROSITE" id="PS50013"/>
    </source>
</evidence>
<gene>
    <name evidence="6" type="ORF">HOO65_080001</name>
</gene>
<dbReference type="InterPro" id="IPR016197">
    <property type="entry name" value="Chromo-like_dom_sf"/>
</dbReference>
<dbReference type="InterPro" id="IPR001584">
    <property type="entry name" value="Integrase_cat-core"/>
</dbReference>
<dbReference type="SUPFAM" id="SSF53098">
    <property type="entry name" value="Ribonuclease H-like"/>
    <property type="match status" value="1"/>
</dbReference>
<evidence type="ECO:0000313" key="6">
    <source>
        <dbReference type="EMBL" id="KAL2885051.1"/>
    </source>
</evidence>
<comment type="subunit">
    <text evidence="1">Component of the NuA4 histone acetyltransferase complex.</text>
</comment>
<dbReference type="InterPro" id="IPR012337">
    <property type="entry name" value="RNaseH-like_sf"/>
</dbReference>
<dbReference type="Proteomes" id="UP001610728">
    <property type="component" value="Unassembled WGS sequence"/>
</dbReference>
<dbReference type="GeneID" id="98120738"/>
<accession>A0ABR4M9V0</accession>
<dbReference type="SUPFAM" id="SSF54160">
    <property type="entry name" value="Chromo domain-like"/>
    <property type="match status" value="1"/>
</dbReference>
<feature type="domain" description="Chromo" evidence="4">
    <location>
        <begin position="441"/>
        <end position="487"/>
    </location>
</feature>
<dbReference type="PANTHER" id="PTHR37984:SF5">
    <property type="entry name" value="PROTEIN NYNRIN-LIKE"/>
    <property type="match status" value="1"/>
</dbReference>
<name>A0ABR4M9V0_9PEZI</name>
<dbReference type="InterPro" id="IPR036397">
    <property type="entry name" value="RNaseH_sf"/>
</dbReference>
<dbReference type="EMBL" id="JABSNW010000008">
    <property type="protein sequence ID" value="KAL2885051.1"/>
    <property type="molecule type" value="Genomic_DNA"/>
</dbReference>
<organism evidence="6 7">
    <name type="scientific">Ceratocystis lukuohia</name>
    <dbReference type="NCBI Taxonomy" id="2019550"/>
    <lineage>
        <taxon>Eukaryota</taxon>
        <taxon>Fungi</taxon>
        <taxon>Dikarya</taxon>
        <taxon>Ascomycota</taxon>
        <taxon>Pezizomycotina</taxon>
        <taxon>Sordariomycetes</taxon>
        <taxon>Hypocreomycetidae</taxon>
        <taxon>Microascales</taxon>
        <taxon>Ceratocystidaceae</taxon>
        <taxon>Ceratocystis</taxon>
    </lineage>
</organism>
<evidence type="ECO:0000256" key="1">
    <source>
        <dbReference type="ARBA" id="ARBA00011353"/>
    </source>
</evidence>
<dbReference type="RefSeq" id="XP_070856232.1">
    <property type="nucleotide sequence ID" value="XM_071004175.1"/>
</dbReference>
<keyword evidence="2" id="KW-0694">RNA-binding</keyword>
<proteinExistence type="predicted"/>
<feature type="non-terminal residue" evidence="6">
    <location>
        <position position="1"/>
    </location>
</feature>
<dbReference type="PANTHER" id="PTHR37984">
    <property type="entry name" value="PROTEIN CBG26694"/>
    <property type="match status" value="1"/>
</dbReference>
<feature type="region of interest" description="Disordered" evidence="3">
    <location>
        <begin position="413"/>
        <end position="435"/>
    </location>
</feature>
<comment type="caution">
    <text evidence="6">The sequence shown here is derived from an EMBL/GenBank/DDBJ whole genome shotgun (WGS) entry which is preliminary data.</text>
</comment>
<dbReference type="Gene3D" id="2.40.50.40">
    <property type="match status" value="1"/>
</dbReference>
<keyword evidence="7" id="KW-1185">Reference proteome</keyword>
<dbReference type="SMART" id="SM00298">
    <property type="entry name" value="CHROMO"/>
    <property type="match status" value="1"/>
</dbReference>
<dbReference type="InterPro" id="IPR000953">
    <property type="entry name" value="Chromo/chromo_shadow_dom"/>
</dbReference>
<evidence type="ECO:0000256" key="3">
    <source>
        <dbReference type="SAM" id="MobiDB-lite"/>
    </source>
</evidence>
<evidence type="ECO:0000259" key="5">
    <source>
        <dbReference type="PROSITE" id="PS50994"/>
    </source>
</evidence>
<protein>
    <submittedName>
        <fullName evidence="6">Retrovirus polyprotein</fullName>
    </submittedName>
</protein>
<dbReference type="PROSITE" id="PS50013">
    <property type="entry name" value="CHROMO_2"/>
    <property type="match status" value="1"/>
</dbReference>
<reference evidence="6 7" key="1">
    <citation type="submission" date="2020-05" db="EMBL/GenBank/DDBJ databases">
        <title>Ceratocystis lukuohia genome.</title>
        <authorList>
            <person name="Harrington T.C."/>
            <person name="Kim K."/>
            <person name="Mayers C.G."/>
        </authorList>
    </citation>
    <scope>NUCLEOTIDE SEQUENCE [LARGE SCALE GENOMIC DNA]</scope>
    <source>
        <strain evidence="6 7">C4212</strain>
    </source>
</reference>
<dbReference type="InterPro" id="IPR050951">
    <property type="entry name" value="Retrovirus_Pol_polyprotein"/>
</dbReference>
<dbReference type="PROSITE" id="PS50994">
    <property type="entry name" value="INTEGRASE"/>
    <property type="match status" value="1"/>
</dbReference>
<dbReference type="Pfam" id="PF00385">
    <property type="entry name" value="Chromo"/>
    <property type="match status" value="1"/>
</dbReference>
<feature type="domain" description="Integrase catalytic" evidence="5">
    <location>
        <begin position="21"/>
        <end position="190"/>
    </location>
</feature>
<dbReference type="InterPro" id="IPR023780">
    <property type="entry name" value="Chromo_domain"/>
</dbReference>
<evidence type="ECO:0000256" key="2">
    <source>
        <dbReference type="ARBA" id="ARBA00022884"/>
    </source>
</evidence>
<evidence type="ECO:0000313" key="7">
    <source>
        <dbReference type="Proteomes" id="UP001610728"/>
    </source>
</evidence>